<evidence type="ECO:0000256" key="1">
    <source>
        <dbReference type="SAM" id="MobiDB-lite"/>
    </source>
</evidence>
<dbReference type="AlphaFoldDB" id="A0A2P8DE70"/>
<feature type="compositionally biased region" description="Low complexity" evidence="1">
    <location>
        <begin position="19"/>
        <end position="48"/>
    </location>
</feature>
<accession>A0A2P8DE70</accession>
<evidence type="ECO:0000313" key="2">
    <source>
        <dbReference type="EMBL" id="PSK95524.1"/>
    </source>
</evidence>
<feature type="region of interest" description="Disordered" evidence="1">
    <location>
        <begin position="1"/>
        <end position="73"/>
    </location>
</feature>
<gene>
    <name evidence="2" type="ORF">CLV63_115187</name>
</gene>
<comment type="caution">
    <text evidence="2">The sequence shown here is derived from an EMBL/GenBank/DDBJ whole genome shotgun (WGS) entry which is preliminary data.</text>
</comment>
<feature type="compositionally biased region" description="Gly residues" evidence="1">
    <location>
        <begin position="1"/>
        <end position="18"/>
    </location>
</feature>
<proteinExistence type="predicted"/>
<dbReference type="EMBL" id="PYGA01000015">
    <property type="protein sequence ID" value="PSK95524.1"/>
    <property type="molecule type" value="Genomic_DNA"/>
</dbReference>
<name>A0A2P8DE70_9ACTN</name>
<dbReference type="Proteomes" id="UP000240542">
    <property type="component" value="Unassembled WGS sequence"/>
</dbReference>
<dbReference type="InterPro" id="IPR007922">
    <property type="entry name" value="DciA-like"/>
</dbReference>
<dbReference type="PANTHER" id="PTHR36456:SF1">
    <property type="entry name" value="UPF0232 PROTEIN SCO3875"/>
    <property type="match status" value="1"/>
</dbReference>
<sequence>MSSGAGGAGGAGGPGPADGGPAPDGPAGQDPPASGIEMARQALAQARAAAKERGGQPGAQPRRVRRGPLRSRREPQLFGDAVRSWLAEHGWQEQVAIGGVFGRWNEIVGDFNAQHLQPVSYEEGELVVAADSATMATQARTMKRELLRRLNEELGHGTVHSIKVQGPARGQSKGRWKVR</sequence>
<organism evidence="2 3">
    <name type="scientific">Murinocardiopsis flavida</name>
    <dbReference type="NCBI Taxonomy" id="645275"/>
    <lineage>
        <taxon>Bacteria</taxon>
        <taxon>Bacillati</taxon>
        <taxon>Actinomycetota</taxon>
        <taxon>Actinomycetes</taxon>
        <taxon>Streptosporangiales</taxon>
        <taxon>Nocardiopsidaceae</taxon>
        <taxon>Murinocardiopsis</taxon>
    </lineage>
</organism>
<dbReference type="PANTHER" id="PTHR36456">
    <property type="entry name" value="UPF0232 PROTEIN SCO3875"/>
    <property type="match status" value="1"/>
</dbReference>
<protein>
    <submittedName>
        <fullName evidence="2">Putative nucleic acid-binding Zn ribbon protein</fullName>
    </submittedName>
</protein>
<keyword evidence="3" id="KW-1185">Reference proteome</keyword>
<reference evidence="2 3" key="1">
    <citation type="submission" date="2018-03" db="EMBL/GenBank/DDBJ databases">
        <title>Genomic Encyclopedia of Archaeal and Bacterial Type Strains, Phase II (KMG-II): from individual species to whole genera.</title>
        <authorList>
            <person name="Goeker M."/>
        </authorList>
    </citation>
    <scope>NUCLEOTIDE SEQUENCE [LARGE SCALE GENOMIC DNA]</scope>
    <source>
        <strain evidence="2 3">DSM 45312</strain>
    </source>
</reference>
<evidence type="ECO:0000313" key="3">
    <source>
        <dbReference type="Proteomes" id="UP000240542"/>
    </source>
</evidence>
<dbReference type="Pfam" id="PF05258">
    <property type="entry name" value="DciA"/>
    <property type="match status" value="1"/>
</dbReference>